<dbReference type="SMART" id="SM00345">
    <property type="entry name" value="HTH_GNTR"/>
    <property type="match status" value="1"/>
</dbReference>
<keyword evidence="1" id="KW-0805">Transcription regulation</keyword>
<dbReference type="InterPro" id="IPR000524">
    <property type="entry name" value="Tscrpt_reg_HTH_GntR"/>
</dbReference>
<reference evidence="6" key="1">
    <citation type="submission" date="2023-07" db="EMBL/GenBank/DDBJ databases">
        <title>Conexibacter stalactiti sp. nov., isolated from stalactites in a lava cave and emended description of the genus Conexibacter.</title>
        <authorList>
            <person name="Lee S.D."/>
        </authorList>
    </citation>
    <scope>NUCLEOTIDE SEQUENCE [LARGE SCALE GENOMIC DNA]</scope>
    <source>
        <strain evidence="6">KCTC 39840</strain>
    </source>
</reference>
<dbReference type="InterPro" id="IPR011711">
    <property type="entry name" value="GntR_C"/>
</dbReference>
<keyword evidence="6" id="KW-1185">Reference proteome</keyword>
<dbReference type="InterPro" id="IPR036388">
    <property type="entry name" value="WH-like_DNA-bd_sf"/>
</dbReference>
<evidence type="ECO:0000256" key="2">
    <source>
        <dbReference type="ARBA" id="ARBA00023125"/>
    </source>
</evidence>
<dbReference type="Gene3D" id="1.20.120.530">
    <property type="entry name" value="GntR ligand-binding domain-like"/>
    <property type="match status" value="1"/>
</dbReference>
<evidence type="ECO:0000256" key="3">
    <source>
        <dbReference type="ARBA" id="ARBA00023163"/>
    </source>
</evidence>
<dbReference type="PANTHER" id="PTHR43537:SF45">
    <property type="entry name" value="GNTR FAMILY REGULATORY PROTEIN"/>
    <property type="match status" value="1"/>
</dbReference>
<dbReference type="EMBL" id="JAWSTH010000055">
    <property type="protein sequence ID" value="MDW5596403.1"/>
    <property type="molecule type" value="Genomic_DNA"/>
</dbReference>
<protein>
    <submittedName>
        <fullName evidence="5">GntR family transcriptional regulator</fullName>
    </submittedName>
</protein>
<dbReference type="Pfam" id="PF07729">
    <property type="entry name" value="FCD"/>
    <property type="match status" value="1"/>
</dbReference>
<proteinExistence type="predicted"/>
<dbReference type="RefSeq" id="WP_318598786.1">
    <property type="nucleotide sequence ID" value="NZ_JAWSTH010000055.1"/>
</dbReference>
<evidence type="ECO:0000313" key="5">
    <source>
        <dbReference type="EMBL" id="MDW5596403.1"/>
    </source>
</evidence>
<evidence type="ECO:0000256" key="1">
    <source>
        <dbReference type="ARBA" id="ARBA00023015"/>
    </source>
</evidence>
<dbReference type="SUPFAM" id="SSF46785">
    <property type="entry name" value="Winged helix' DNA-binding domain"/>
    <property type="match status" value="1"/>
</dbReference>
<organism evidence="5 6">
    <name type="scientific">Conexibacter stalactiti</name>
    <dbReference type="NCBI Taxonomy" id="1940611"/>
    <lineage>
        <taxon>Bacteria</taxon>
        <taxon>Bacillati</taxon>
        <taxon>Actinomycetota</taxon>
        <taxon>Thermoleophilia</taxon>
        <taxon>Solirubrobacterales</taxon>
        <taxon>Conexibacteraceae</taxon>
        <taxon>Conexibacter</taxon>
    </lineage>
</organism>
<name>A0ABU4HSV3_9ACTN</name>
<dbReference type="Proteomes" id="UP001284601">
    <property type="component" value="Unassembled WGS sequence"/>
</dbReference>
<keyword evidence="3" id="KW-0804">Transcription</keyword>
<dbReference type="Pfam" id="PF00392">
    <property type="entry name" value="GntR"/>
    <property type="match status" value="1"/>
</dbReference>
<gene>
    <name evidence="5" type="ORF">R7226_18800</name>
</gene>
<dbReference type="SUPFAM" id="SSF48008">
    <property type="entry name" value="GntR ligand-binding domain-like"/>
    <property type="match status" value="1"/>
</dbReference>
<dbReference type="PANTHER" id="PTHR43537">
    <property type="entry name" value="TRANSCRIPTIONAL REGULATOR, GNTR FAMILY"/>
    <property type="match status" value="1"/>
</dbReference>
<dbReference type="PROSITE" id="PS50949">
    <property type="entry name" value="HTH_GNTR"/>
    <property type="match status" value="1"/>
</dbReference>
<evidence type="ECO:0000313" key="6">
    <source>
        <dbReference type="Proteomes" id="UP001284601"/>
    </source>
</evidence>
<dbReference type="PRINTS" id="PR00035">
    <property type="entry name" value="HTHGNTR"/>
</dbReference>
<dbReference type="Gene3D" id="1.10.10.10">
    <property type="entry name" value="Winged helix-like DNA-binding domain superfamily/Winged helix DNA-binding domain"/>
    <property type="match status" value="1"/>
</dbReference>
<dbReference type="SMART" id="SM00895">
    <property type="entry name" value="FCD"/>
    <property type="match status" value="1"/>
</dbReference>
<keyword evidence="2" id="KW-0238">DNA-binding</keyword>
<dbReference type="InterPro" id="IPR008920">
    <property type="entry name" value="TF_FadR/GntR_C"/>
</dbReference>
<comment type="caution">
    <text evidence="5">The sequence shown here is derived from an EMBL/GenBank/DDBJ whole genome shotgun (WGS) entry which is preliminary data.</text>
</comment>
<dbReference type="InterPro" id="IPR036390">
    <property type="entry name" value="WH_DNA-bd_sf"/>
</dbReference>
<feature type="domain" description="HTH gntR-type" evidence="4">
    <location>
        <begin position="1"/>
        <end position="65"/>
    </location>
</feature>
<sequence length="214" mass="23739">MKLSVYEQLKRSILDGKLAAGQPLVESQLADAYGVSRTPIREALHRLQQDGIVERGDRGLRVAEGSAEQILEIYEARVVLEAAVCESAARRRTEMDVARLHGILEASPRDNPSASEMVASNMQFHEAVWQASHNGTWVDLLSRLNTHLRRYPSTTLTAPGRWEEALEEHAALLAAIERGDAEAASSIGRAHMTKARDVRLRMWREQHAGEAALS</sequence>
<accession>A0ABU4HSV3</accession>
<evidence type="ECO:0000259" key="4">
    <source>
        <dbReference type="PROSITE" id="PS50949"/>
    </source>
</evidence>
<dbReference type="CDD" id="cd07377">
    <property type="entry name" value="WHTH_GntR"/>
    <property type="match status" value="1"/>
</dbReference>